<accession>A0AAN0K1F5</accession>
<dbReference type="InterPro" id="IPR002478">
    <property type="entry name" value="PUA"/>
</dbReference>
<protein>
    <recommendedName>
        <fullName evidence="5">PUA domain-containing protein</fullName>
    </recommendedName>
</protein>
<dbReference type="NCBIfam" id="TIGR00451">
    <property type="entry name" value="unchar_dom_2"/>
    <property type="match status" value="1"/>
</dbReference>
<reference evidence="6" key="2">
    <citation type="submission" date="2024-06" db="UniProtKB">
        <authorList>
            <consortium name="EnsemblMetazoa"/>
        </authorList>
    </citation>
    <scope>IDENTIFICATION</scope>
</reference>
<dbReference type="Proteomes" id="UP000007879">
    <property type="component" value="Unassembled WGS sequence"/>
</dbReference>
<dbReference type="InterPro" id="IPR041366">
    <property type="entry name" value="Pre-PUA"/>
</dbReference>
<keyword evidence="3 4" id="KW-0963">Cytoplasm</keyword>
<comment type="similarity">
    <text evidence="2">Belongs to the MCTS1 family.</text>
</comment>
<evidence type="ECO:0000313" key="6">
    <source>
        <dbReference type="EnsemblMetazoa" id="XP_019863097.1"/>
    </source>
</evidence>
<feature type="domain" description="PUA" evidence="5">
    <location>
        <begin position="93"/>
        <end position="172"/>
    </location>
</feature>
<reference evidence="7" key="1">
    <citation type="journal article" date="2010" name="Nature">
        <title>The Amphimedon queenslandica genome and the evolution of animal complexity.</title>
        <authorList>
            <person name="Srivastava M."/>
            <person name="Simakov O."/>
            <person name="Chapman J."/>
            <person name="Fahey B."/>
            <person name="Gauthier M.E."/>
            <person name="Mitros T."/>
            <person name="Richards G.S."/>
            <person name="Conaco C."/>
            <person name="Dacre M."/>
            <person name="Hellsten U."/>
            <person name="Larroux C."/>
            <person name="Putnam N.H."/>
            <person name="Stanke M."/>
            <person name="Adamska M."/>
            <person name="Darling A."/>
            <person name="Degnan S.M."/>
            <person name="Oakley T.H."/>
            <person name="Plachetzki D.C."/>
            <person name="Zhai Y."/>
            <person name="Adamski M."/>
            <person name="Calcino A."/>
            <person name="Cummins S.F."/>
            <person name="Goodstein D.M."/>
            <person name="Harris C."/>
            <person name="Jackson D.J."/>
            <person name="Leys S.P."/>
            <person name="Shu S."/>
            <person name="Woodcroft B.J."/>
            <person name="Vervoort M."/>
            <person name="Kosik K.S."/>
            <person name="Manning G."/>
            <person name="Degnan B.M."/>
            <person name="Rokhsar D.S."/>
        </authorList>
    </citation>
    <scope>NUCLEOTIDE SEQUENCE [LARGE SCALE GENOMIC DNA]</scope>
</reference>
<dbReference type="Pfam" id="PF01472">
    <property type="entry name" value="PUA"/>
    <property type="match status" value="1"/>
</dbReference>
<dbReference type="AlphaFoldDB" id="A0AAN0K1F5"/>
<dbReference type="SUPFAM" id="SSF88697">
    <property type="entry name" value="PUA domain-like"/>
    <property type="match status" value="1"/>
</dbReference>
<dbReference type="Gene3D" id="3.10.400.20">
    <property type="match status" value="1"/>
</dbReference>
<evidence type="ECO:0000313" key="7">
    <source>
        <dbReference type="Proteomes" id="UP000007879"/>
    </source>
</evidence>
<dbReference type="CDD" id="cd11609">
    <property type="entry name" value="MCT1_N"/>
    <property type="match status" value="1"/>
</dbReference>
<proteinExistence type="inferred from homology"/>
<dbReference type="InterPro" id="IPR016437">
    <property type="entry name" value="MCT-1/Tma20"/>
</dbReference>
<dbReference type="GO" id="GO:0005737">
    <property type="term" value="C:cytoplasm"/>
    <property type="evidence" value="ECO:0007669"/>
    <property type="project" value="UniProtKB-SubCell"/>
</dbReference>
<dbReference type="PROSITE" id="PS50890">
    <property type="entry name" value="PUA"/>
    <property type="match status" value="1"/>
</dbReference>
<evidence type="ECO:0000259" key="5">
    <source>
        <dbReference type="SMART" id="SM00359"/>
    </source>
</evidence>
<dbReference type="PIRSF" id="PIRSF005067">
    <property type="entry name" value="Tma_RNA-bind_prd"/>
    <property type="match status" value="1"/>
</dbReference>
<keyword evidence="7" id="KW-1185">Reference proteome</keyword>
<evidence type="ECO:0000256" key="2">
    <source>
        <dbReference type="ARBA" id="ARBA00008955"/>
    </source>
</evidence>
<sequence length="183" mass="20779">MFKKFSHLEDVTGQNQAKSSVVRGIRSKVIEQYPSIEQHIDDILPKKEPVTVIKCRDHIELVSVQTDLLFFKQRDGPYIPTLRLLHKYPFMLPWLQVDRGAIKFILSGANIMCPGLTSQGAKMETDLPEDTIVAIMAEGKEHSLCIGLTKMTTENIRLVNKGIAVESIHYLCDGLWDMKEAKR</sequence>
<evidence type="ECO:0000256" key="1">
    <source>
        <dbReference type="ARBA" id="ARBA00004496"/>
    </source>
</evidence>
<dbReference type="Pfam" id="PF17832">
    <property type="entry name" value="Pre-PUA"/>
    <property type="match status" value="1"/>
</dbReference>
<dbReference type="PANTHER" id="PTHR22798">
    <property type="entry name" value="MCT-1 PROTEIN"/>
    <property type="match status" value="1"/>
</dbReference>
<comment type="subcellular location">
    <subcellularLocation>
        <location evidence="1 4">Cytoplasm</location>
    </subcellularLocation>
</comment>
<dbReference type="FunFam" id="3.10.400.20:FF:000001">
    <property type="entry name" value="Malignant T-cell-amplified sequence 1"/>
    <property type="match status" value="1"/>
</dbReference>
<evidence type="ECO:0000256" key="3">
    <source>
        <dbReference type="ARBA" id="ARBA00022490"/>
    </source>
</evidence>
<dbReference type="KEGG" id="aqu:100634634"/>
<dbReference type="SMART" id="SM00359">
    <property type="entry name" value="PUA"/>
    <property type="match status" value="1"/>
</dbReference>
<dbReference type="GO" id="GO:0001731">
    <property type="term" value="P:formation of translation preinitiation complex"/>
    <property type="evidence" value="ECO:0007669"/>
    <property type="project" value="TreeGrafter"/>
</dbReference>
<dbReference type="InterPro" id="IPR004521">
    <property type="entry name" value="Uncharacterised_CHP00451"/>
</dbReference>
<dbReference type="InterPro" id="IPR015947">
    <property type="entry name" value="PUA-like_sf"/>
</dbReference>
<dbReference type="PANTHER" id="PTHR22798:SF0">
    <property type="entry name" value="MALIGNANT T-CELL-AMPLIFIED SEQUENCE 1"/>
    <property type="match status" value="1"/>
</dbReference>
<dbReference type="GeneID" id="100634634"/>
<evidence type="ECO:0000256" key="4">
    <source>
        <dbReference type="PIRNR" id="PIRNR005067"/>
    </source>
</evidence>
<dbReference type="CDD" id="cd21155">
    <property type="entry name" value="PUA_MCTS-1-like"/>
    <property type="match status" value="1"/>
</dbReference>
<organism evidence="6 7">
    <name type="scientific">Amphimedon queenslandica</name>
    <name type="common">Sponge</name>
    <dbReference type="NCBI Taxonomy" id="400682"/>
    <lineage>
        <taxon>Eukaryota</taxon>
        <taxon>Metazoa</taxon>
        <taxon>Porifera</taxon>
        <taxon>Demospongiae</taxon>
        <taxon>Heteroscleromorpha</taxon>
        <taxon>Haplosclerida</taxon>
        <taxon>Niphatidae</taxon>
        <taxon>Amphimedon</taxon>
    </lineage>
</organism>
<dbReference type="GO" id="GO:0002188">
    <property type="term" value="P:translation reinitiation"/>
    <property type="evidence" value="ECO:0007669"/>
    <property type="project" value="UniProtKB-ARBA"/>
</dbReference>
<dbReference type="GO" id="GO:0003723">
    <property type="term" value="F:RNA binding"/>
    <property type="evidence" value="ECO:0007669"/>
    <property type="project" value="InterPro"/>
</dbReference>
<name>A0AAN0K1F5_AMPQE</name>
<dbReference type="EnsemblMetazoa" id="XM_020007538.1">
    <property type="protein sequence ID" value="XP_019863097.1"/>
    <property type="gene ID" value="LOC100634634"/>
</dbReference>
<dbReference type="RefSeq" id="XP_019863097.1">
    <property type="nucleotide sequence ID" value="XM_020007538.1"/>
</dbReference>